<proteinExistence type="predicted"/>
<dbReference type="HOGENOM" id="CLU_1917728_0_0_1"/>
<accession>A0A0D0D5U0</accession>
<dbReference type="InParanoid" id="A0A0D0D5U0"/>
<dbReference type="EMBL" id="KN828121">
    <property type="protein sequence ID" value="KIK75424.1"/>
    <property type="molecule type" value="Genomic_DNA"/>
</dbReference>
<name>A0A0D0D5U0_9AGAM</name>
<evidence type="ECO:0000313" key="2">
    <source>
        <dbReference type="Proteomes" id="UP000054538"/>
    </source>
</evidence>
<reference evidence="2" key="2">
    <citation type="submission" date="2015-01" db="EMBL/GenBank/DDBJ databases">
        <title>Evolutionary Origins and Diversification of the Mycorrhizal Mutualists.</title>
        <authorList>
            <consortium name="DOE Joint Genome Institute"/>
            <consortium name="Mycorrhizal Genomics Consortium"/>
            <person name="Kohler A."/>
            <person name="Kuo A."/>
            <person name="Nagy L.G."/>
            <person name="Floudas D."/>
            <person name="Copeland A."/>
            <person name="Barry K.W."/>
            <person name="Cichocki N."/>
            <person name="Veneault-Fourrey C."/>
            <person name="LaButti K."/>
            <person name="Lindquist E.A."/>
            <person name="Lipzen A."/>
            <person name="Lundell T."/>
            <person name="Morin E."/>
            <person name="Murat C."/>
            <person name="Riley R."/>
            <person name="Ohm R."/>
            <person name="Sun H."/>
            <person name="Tunlid A."/>
            <person name="Henrissat B."/>
            <person name="Grigoriev I.V."/>
            <person name="Hibbett D.S."/>
            <person name="Martin F."/>
        </authorList>
    </citation>
    <scope>NUCLEOTIDE SEQUENCE [LARGE SCALE GENOMIC DNA]</scope>
    <source>
        <strain evidence="2">Ve08.2h10</strain>
    </source>
</reference>
<sequence>MRTESTCSRYHQRGQLDFGACPQNRKCMALKSGWTTVSHLALQKHEGPTSLAENQLTGLWRLMPMIAPMCFIYRQVFHPWGFSVCNSLGHTRMRHFGPYARLNRPAAISLPRPSPVASGSRGLPLAAYCSFK</sequence>
<gene>
    <name evidence="1" type="ORF">PAXRUDRAFT_835669</name>
</gene>
<dbReference type="Proteomes" id="UP000054538">
    <property type="component" value="Unassembled WGS sequence"/>
</dbReference>
<keyword evidence="2" id="KW-1185">Reference proteome</keyword>
<dbReference type="AlphaFoldDB" id="A0A0D0D5U0"/>
<reference evidence="1 2" key="1">
    <citation type="submission" date="2014-04" db="EMBL/GenBank/DDBJ databases">
        <authorList>
            <consortium name="DOE Joint Genome Institute"/>
            <person name="Kuo A."/>
            <person name="Kohler A."/>
            <person name="Jargeat P."/>
            <person name="Nagy L.G."/>
            <person name="Floudas D."/>
            <person name="Copeland A."/>
            <person name="Barry K.W."/>
            <person name="Cichocki N."/>
            <person name="Veneault-Fourrey C."/>
            <person name="LaButti K."/>
            <person name="Lindquist E.A."/>
            <person name="Lipzen A."/>
            <person name="Lundell T."/>
            <person name="Morin E."/>
            <person name="Murat C."/>
            <person name="Sun H."/>
            <person name="Tunlid A."/>
            <person name="Henrissat B."/>
            <person name="Grigoriev I.V."/>
            <person name="Hibbett D.S."/>
            <person name="Martin F."/>
            <person name="Nordberg H.P."/>
            <person name="Cantor M.N."/>
            <person name="Hua S.X."/>
        </authorList>
    </citation>
    <scope>NUCLEOTIDE SEQUENCE [LARGE SCALE GENOMIC DNA]</scope>
    <source>
        <strain evidence="1 2">Ve08.2h10</strain>
    </source>
</reference>
<organism evidence="1 2">
    <name type="scientific">Paxillus rubicundulus Ve08.2h10</name>
    <dbReference type="NCBI Taxonomy" id="930991"/>
    <lineage>
        <taxon>Eukaryota</taxon>
        <taxon>Fungi</taxon>
        <taxon>Dikarya</taxon>
        <taxon>Basidiomycota</taxon>
        <taxon>Agaricomycotina</taxon>
        <taxon>Agaricomycetes</taxon>
        <taxon>Agaricomycetidae</taxon>
        <taxon>Boletales</taxon>
        <taxon>Paxilineae</taxon>
        <taxon>Paxillaceae</taxon>
        <taxon>Paxillus</taxon>
    </lineage>
</organism>
<evidence type="ECO:0000313" key="1">
    <source>
        <dbReference type="EMBL" id="KIK75424.1"/>
    </source>
</evidence>
<protein>
    <submittedName>
        <fullName evidence="1">Uncharacterized protein</fullName>
    </submittedName>
</protein>